<reference evidence="10 11" key="1">
    <citation type="submission" date="2016-10" db="EMBL/GenBank/DDBJ databases">
        <authorList>
            <person name="de Groot N.N."/>
        </authorList>
    </citation>
    <scope>NUCLEOTIDE SEQUENCE [LARGE SCALE GENOMIC DNA]</scope>
    <source>
        <strain evidence="10 11">DSM 44468</strain>
    </source>
</reference>
<evidence type="ECO:0000256" key="7">
    <source>
        <dbReference type="ARBA" id="ARBA00023033"/>
    </source>
</evidence>
<organism evidence="10 11">
    <name type="scientific">Amycolatopsis sacchari</name>
    <dbReference type="NCBI Taxonomy" id="115433"/>
    <lineage>
        <taxon>Bacteria</taxon>
        <taxon>Bacillati</taxon>
        <taxon>Actinomycetota</taxon>
        <taxon>Actinomycetes</taxon>
        <taxon>Pseudonocardiales</taxon>
        <taxon>Pseudonocardiaceae</taxon>
        <taxon>Amycolatopsis</taxon>
    </lineage>
</organism>
<evidence type="ECO:0000256" key="6">
    <source>
        <dbReference type="ARBA" id="ARBA00023004"/>
    </source>
</evidence>
<dbReference type="InterPro" id="IPR001128">
    <property type="entry name" value="Cyt_P450"/>
</dbReference>
<evidence type="ECO:0000256" key="5">
    <source>
        <dbReference type="ARBA" id="ARBA00023002"/>
    </source>
</evidence>
<keyword evidence="5 9" id="KW-0560">Oxidoreductase</keyword>
<evidence type="ECO:0000256" key="3">
    <source>
        <dbReference type="ARBA" id="ARBA00022617"/>
    </source>
</evidence>
<dbReference type="Pfam" id="PF00067">
    <property type="entry name" value="p450"/>
    <property type="match status" value="1"/>
</dbReference>
<evidence type="ECO:0000256" key="2">
    <source>
        <dbReference type="ARBA" id="ARBA00010617"/>
    </source>
</evidence>
<evidence type="ECO:0000313" key="10">
    <source>
        <dbReference type="EMBL" id="SFJ63706.1"/>
    </source>
</evidence>
<dbReference type="PRINTS" id="PR00359">
    <property type="entry name" value="BP450"/>
</dbReference>
<evidence type="ECO:0000313" key="11">
    <source>
        <dbReference type="Proteomes" id="UP000199025"/>
    </source>
</evidence>
<dbReference type="InterPro" id="IPR036396">
    <property type="entry name" value="Cyt_P450_sf"/>
</dbReference>
<dbReference type="Gene3D" id="1.10.630.10">
    <property type="entry name" value="Cytochrome P450"/>
    <property type="match status" value="1"/>
</dbReference>
<keyword evidence="7 9" id="KW-0503">Monooxygenase</keyword>
<dbReference type="InterPro" id="IPR017972">
    <property type="entry name" value="Cyt_P450_CS"/>
</dbReference>
<dbReference type="SUPFAM" id="SSF48264">
    <property type="entry name" value="Cytochrome P450"/>
    <property type="match status" value="1"/>
</dbReference>
<dbReference type="InterPro" id="IPR002397">
    <property type="entry name" value="Cyt_P450_B"/>
</dbReference>
<comment type="similarity">
    <text evidence="2 9">Belongs to the cytochrome P450 family.</text>
</comment>
<dbReference type="PROSITE" id="PS00086">
    <property type="entry name" value="CYTOCHROME_P450"/>
    <property type="match status" value="1"/>
</dbReference>
<dbReference type="EMBL" id="FORP01000007">
    <property type="protein sequence ID" value="SFJ63706.1"/>
    <property type="molecule type" value="Genomic_DNA"/>
</dbReference>
<dbReference type="PANTHER" id="PTHR46696:SF1">
    <property type="entry name" value="CYTOCHROME P450 YJIB-RELATED"/>
    <property type="match status" value="1"/>
</dbReference>
<dbReference type="GO" id="GO:0005506">
    <property type="term" value="F:iron ion binding"/>
    <property type="evidence" value="ECO:0007669"/>
    <property type="project" value="InterPro"/>
</dbReference>
<dbReference type="RefSeq" id="WP_091507214.1">
    <property type="nucleotide sequence ID" value="NZ_FORP01000007.1"/>
</dbReference>
<name>A0A1I3T1Y4_9PSEU</name>
<evidence type="ECO:0000256" key="9">
    <source>
        <dbReference type="RuleBase" id="RU000461"/>
    </source>
</evidence>
<protein>
    <submittedName>
        <fullName evidence="10">Cytochrome P450</fullName>
    </submittedName>
</protein>
<evidence type="ECO:0000256" key="4">
    <source>
        <dbReference type="ARBA" id="ARBA00022723"/>
    </source>
</evidence>
<dbReference type="GO" id="GO:0020037">
    <property type="term" value="F:heme binding"/>
    <property type="evidence" value="ECO:0007669"/>
    <property type="project" value="InterPro"/>
</dbReference>
<dbReference type="CDD" id="cd11029">
    <property type="entry name" value="CYP107-like"/>
    <property type="match status" value="1"/>
</dbReference>
<proteinExistence type="inferred from homology"/>
<keyword evidence="3 9" id="KW-0349">Heme</keyword>
<dbReference type="GO" id="GO:0004497">
    <property type="term" value="F:monooxygenase activity"/>
    <property type="evidence" value="ECO:0007669"/>
    <property type="project" value="UniProtKB-KW"/>
</dbReference>
<comment type="pathway">
    <text evidence="1">Antibiotic biosynthesis; vancomycin biosynthesis.</text>
</comment>
<keyword evidence="6 9" id="KW-0408">Iron</keyword>
<evidence type="ECO:0000256" key="8">
    <source>
        <dbReference type="ARBA" id="ARBA00055433"/>
    </source>
</evidence>
<evidence type="ECO:0000256" key="1">
    <source>
        <dbReference type="ARBA" id="ARBA00004660"/>
    </source>
</evidence>
<dbReference type="GO" id="GO:0016705">
    <property type="term" value="F:oxidoreductase activity, acting on paired donors, with incorporation or reduction of molecular oxygen"/>
    <property type="evidence" value="ECO:0007669"/>
    <property type="project" value="InterPro"/>
</dbReference>
<dbReference type="PANTHER" id="PTHR46696">
    <property type="entry name" value="P450, PUTATIVE (EUROFUNG)-RELATED"/>
    <property type="match status" value="1"/>
</dbReference>
<dbReference type="AlphaFoldDB" id="A0A1I3T1Y4"/>
<comment type="function">
    <text evidence="8">Involved in the coupling of aromatic side chains of the heptapeptide of vancomycin.</text>
</comment>
<keyword evidence="4 9" id="KW-0479">Metal-binding</keyword>
<dbReference type="Proteomes" id="UP000199025">
    <property type="component" value="Unassembled WGS sequence"/>
</dbReference>
<keyword evidence="11" id="KW-1185">Reference proteome</keyword>
<dbReference type="STRING" id="115433.SAMN05421835_10747"/>
<gene>
    <name evidence="10" type="ORF">SAMN05421835_10747</name>
</gene>
<dbReference type="FunFam" id="1.10.630.10:FF:000018">
    <property type="entry name" value="Cytochrome P450 monooxygenase"/>
    <property type="match status" value="1"/>
</dbReference>
<dbReference type="OrthoDB" id="142769at2"/>
<accession>A0A1I3T1Y4</accession>
<sequence length="408" mass="44688">MPEPVVDLRDPAVLADPVCGYDRVLAESPICWARLPSGEEGWLVTRNEDVRAVLTNPAVRTDPTGLPGQGAQTQEQAFLALGTPPEHLPYLRASMLSLDGPEHTRLRHRISHAFSASRVSELRPRVQQIVDELLDDVEAAPGAGNTPVNLLDVFAYPVATAVVCELVGVPETDWADWWRWGKVLVGEDPAQITPTFGEMVSSCHALVERRRAEPRDDLVSQVIAQGGLTDVDIVALVVFLVLAGHETMAHLLSNGALALMRDPAHRELLRAEPALWPAAVRELVRTDGPVQLARLRYAATDLEVGGVRIAAGDPVQAVLGAANRDPAQFAHPRHADVRWQAEHGRREGSLGFGWGPHFCLGVALAKLEAEVALRGLFERFPAMHPVDEPEWVPLPRARHRVSLHVRLR</sequence>